<dbReference type="Pfam" id="PF03459">
    <property type="entry name" value="TOBE"/>
    <property type="match status" value="2"/>
</dbReference>
<feature type="domain" description="Mop" evidence="7">
    <location>
        <begin position="122"/>
        <end position="188"/>
    </location>
</feature>
<dbReference type="InterPro" id="IPR004606">
    <property type="entry name" value="Mop_domain"/>
</dbReference>
<keyword evidence="4" id="KW-0677">Repeat</keyword>
<evidence type="ECO:0000256" key="1">
    <source>
        <dbReference type="ARBA" id="ARBA00008110"/>
    </source>
</evidence>
<dbReference type="STRING" id="1122240.GCA_000620105_03008"/>
<dbReference type="Pfam" id="PF00126">
    <property type="entry name" value="HTH_1"/>
    <property type="match status" value="1"/>
</dbReference>
<dbReference type="PANTHER" id="PTHR30432">
    <property type="entry name" value="TRANSCRIPTIONAL REGULATOR MODE"/>
    <property type="match status" value="1"/>
</dbReference>
<keyword evidence="3 5" id="KW-0500">Molybdenum</keyword>
<dbReference type="InterPro" id="IPR036388">
    <property type="entry name" value="WH-like_DNA-bd_sf"/>
</dbReference>
<accession>A0A2S0P6W2</accession>
<dbReference type="Gene3D" id="1.10.10.10">
    <property type="entry name" value="Winged helix-like DNA-binding domain superfamily/Winged helix DNA-binding domain"/>
    <property type="match status" value="1"/>
</dbReference>
<evidence type="ECO:0000256" key="5">
    <source>
        <dbReference type="PIRNR" id="PIRNR005763"/>
    </source>
</evidence>
<dbReference type="PROSITE" id="PS51866">
    <property type="entry name" value="MOP"/>
    <property type="match status" value="2"/>
</dbReference>
<evidence type="ECO:0000256" key="3">
    <source>
        <dbReference type="ARBA" id="ARBA00022505"/>
    </source>
</evidence>
<dbReference type="SUPFAM" id="SSF46785">
    <property type="entry name" value="Winged helix' DNA-binding domain"/>
    <property type="match status" value="1"/>
</dbReference>
<dbReference type="Gene3D" id="2.40.50.100">
    <property type="match status" value="2"/>
</dbReference>
<dbReference type="GO" id="GO:0015689">
    <property type="term" value="P:molybdate ion transport"/>
    <property type="evidence" value="ECO:0007669"/>
    <property type="project" value="UniProtKB-UniRule"/>
</dbReference>
<dbReference type="InterPro" id="IPR005116">
    <property type="entry name" value="Transp-assoc_OB_typ1"/>
</dbReference>
<dbReference type="KEGG" id="maer:DAI18_02510"/>
<dbReference type="InterPro" id="IPR016462">
    <property type="entry name" value="ModE"/>
</dbReference>
<dbReference type="InterPro" id="IPR008995">
    <property type="entry name" value="Mo/tungstate-bd_C_term_dom"/>
</dbReference>
<dbReference type="EMBL" id="CP028519">
    <property type="protein sequence ID" value="AVY93043.1"/>
    <property type="molecule type" value="Genomic_DNA"/>
</dbReference>
<dbReference type="InterPro" id="IPR051815">
    <property type="entry name" value="Molybdate_resp_trans_reg"/>
</dbReference>
<dbReference type="RefSeq" id="WP_028499933.1">
    <property type="nucleotide sequence ID" value="NZ_CP028519.1"/>
</dbReference>
<organism evidence="8 9">
    <name type="scientific">Microvirgula aerodenitrificans</name>
    <dbReference type="NCBI Taxonomy" id="57480"/>
    <lineage>
        <taxon>Bacteria</taxon>
        <taxon>Pseudomonadati</taxon>
        <taxon>Pseudomonadota</taxon>
        <taxon>Betaproteobacteria</taxon>
        <taxon>Neisseriales</taxon>
        <taxon>Aquaspirillaceae</taxon>
        <taxon>Microvirgula</taxon>
    </lineage>
</organism>
<evidence type="ECO:0000313" key="8">
    <source>
        <dbReference type="EMBL" id="AVY93043.1"/>
    </source>
</evidence>
<name>A0A2S0P6W2_9NEIS</name>
<feature type="domain" description="Mop" evidence="7">
    <location>
        <begin position="194"/>
        <end position="260"/>
    </location>
</feature>
<dbReference type="SUPFAM" id="SSF50331">
    <property type="entry name" value="MOP-like"/>
    <property type="match status" value="2"/>
</dbReference>
<feature type="region of interest" description="Required for dimer formation and molybdate binding" evidence="6">
    <location>
        <begin position="123"/>
        <end position="131"/>
    </location>
</feature>
<reference evidence="8 9" key="1">
    <citation type="submission" date="2018-04" db="EMBL/GenBank/DDBJ databases">
        <title>Denitrifier Microvirgula.</title>
        <authorList>
            <person name="Anderson E."/>
            <person name="Jang J."/>
            <person name="Ishii S."/>
        </authorList>
    </citation>
    <scope>NUCLEOTIDE SEQUENCE [LARGE SCALE GENOMIC DNA]</scope>
    <source>
        <strain evidence="8 9">BE2.4</strain>
    </source>
</reference>
<sequence>MPFATDLALLAEGRRYAALPQVRLLEAIAAEGSITRAAKAAGVSYKTAWDMVDAMNNLSPQPLVTRAAGGRGGGGTQLTEAGHALVKVYRAIEAEQHRMLAALHLDDVPATLDLLRRFRTMRTSARNQFLGRISAIRTGAVNDEIELELAGGARLVAIITSDSRASLGLEVGGEAIALVKASSIMVATGLGDALLSARNQLTGIVASLTPGAVNTEVVIDLDGGNSVCAIVTHDSAERMALAVGQQATALFKASQVILAVAA</sequence>
<dbReference type="InterPro" id="IPR000847">
    <property type="entry name" value="LysR_HTH_N"/>
</dbReference>
<dbReference type="NCBIfam" id="TIGR00638">
    <property type="entry name" value="Mop"/>
    <property type="match status" value="2"/>
</dbReference>
<keyword evidence="9" id="KW-1185">Reference proteome</keyword>
<dbReference type="InterPro" id="IPR036390">
    <property type="entry name" value="WH_DNA-bd_sf"/>
</dbReference>
<evidence type="ECO:0000256" key="6">
    <source>
        <dbReference type="PIRSR" id="PIRSR005763-1"/>
    </source>
</evidence>
<evidence type="ECO:0000313" key="9">
    <source>
        <dbReference type="Proteomes" id="UP000244173"/>
    </source>
</evidence>
<proteinExistence type="inferred from homology"/>
<gene>
    <name evidence="8" type="ORF">DAI18_02510</name>
</gene>
<dbReference type="OrthoDB" id="9800709at2"/>
<dbReference type="NCBIfam" id="TIGR00637">
    <property type="entry name" value="ModE_repress"/>
    <property type="match status" value="1"/>
</dbReference>
<dbReference type="GO" id="GO:0030151">
    <property type="term" value="F:molybdenum ion binding"/>
    <property type="evidence" value="ECO:0007669"/>
    <property type="project" value="UniProtKB-UniRule"/>
</dbReference>
<evidence type="ECO:0000256" key="2">
    <source>
        <dbReference type="ARBA" id="ARBA00022448"/>
    </source>
</evidence>
<evidence type="ECO:0000259" key="7">
    <source>
        <dbReference type="PROSITE" id="PS51866"/>
    </source>
</evidence>
<dbReference type="PANTHER" id="PTHR30432:SF1">
    <property type="entry name" value="DNA-BINDING TRANSCRIPTIONAL DUAL REGULATOR MODE"/>
    <property type="match status" value="1"/>
</dbReference>
<dbReference type="AlphaFoldDB" id="A0A2S0P6W2"/>
<dbReference type="Proteomes" id="UP000244173">
    <property type="component" value="Chromosome"/>
</dbReference>
<dbReference type="InterPro" id="IPR003725">
    <property type="entry name" value="ModE-bd_N"/>
</dbReference>
<keyword evidence="2 5" id="KW-0813">Transport</keyword>
<dbReference type="GO" id="GO:0003700">
    <property type="term" value="F:DNA-binding transcription factor activity"/>
    <property type="evidence" value="ECO:0007669"/>
    <property type="project" value="InterPro"/>
</dbReference>
<evidence type="ECO:0000256" key="4">
    <source>
        <dbReference type="ARBA" id="ARBA00022737"/>
    </source>
</evidence>
<dbReference type="PIRSF" id="PIRSF005763">
    <property type="entry name" value="Txn_reg_ModE"/>
    <property type="match status" value="1"/>
</dbReference>
<comment type="similarity">
    <text evidence="1 5">Belongs to the ModE family.</text>
</comment>
<protein>
    <submittedName>
        <fullName evidence="8">Molybdenum-dependent transcriptional regulator</fullName>
    </submittedName>
</protein>